<evidence type="ECO:0000256" key="2">
    <source>
        <dbReference type="SAM" id="Phobius"/>
    </source>
</evidence>
<dbReference type="AlphaFoldDB" id="A0A538SEP0"/>
<evidence type="ECO:0000313" key="3">
    <source>
        <dbReference type="EMBL" id="TMQ49836.1"/>
    </source>
</evidence>
<comment type="caution">
    <text evidence="3">The sequence shown here is derived from an EMBL/GenBank/DDBJ whole genome shotgun (WGS) entry which is preliminary data.</text>
</comment>
<feature type="transmembrane region" description="Helical" evidence="2">
    <location>
        <begin position="26"/>
        <end position="44"/>
    </location>
</feature>
<keyword evidence="2" id="KW-0812">Transmembrane</keyword>
<organism evidence="3 4">
    <name type="scientific">Eiseniibacteriota bacterium</name>
    <dbReference type="NCBI Taxonomy" id="2212470"/>
    <lineage>
        <taxon>Bacteria</taxon>
        <taxon>Candidatus Eiseniibacteriota</taxon>
    </lineage>
</organism>
<feature type="coiled-coil region" evidence="1">
    <location>
        <begin position="52"/>
        <end position="93"/>
    </location>
</feature>
<protein>
    <submittedName>
        <fullName evidence="3">Septum formation initiator family protein</fullName>
    </submittedName>
</protein>
<reference evidence="3 4" key="1">
    <citation type="journal article" date="2019" name="Nat. Microbiol.">
        <title>Mediterranean grassland soil C-N compound turnover is dependent on rainfall and depth, and is mediated by genomically divergent microorganisms.</title>
        <authorList>
            <person name="Diamond S."/>
            <person name="Andeer P.F."/>
            <person name="Li Z."/>
            <person name="Crits-Christoph A."/>
            <person name="Burstein D."/>
            <person name="Anantharaman K."/>
            <person name="Lane K.R."/>
            <person name="Thomas B.C."/>
            <person name="Pan C."/>
            <person name="Northen T.R."/>
            <person name="Banfield J.F."/>
        </authorList>
    </citation>
    <scope>NUCLEOTIDE SEQUENCE [LARGE SCALE GENOMIC DNA]</scope>
    <source>
        <strain evidence="3">WS_3</strain>
    </source>
</reference>
<gene>
    <name evidence="3" type="ORF">E6K73_09110</name>
</gene>
<dbReference type="Proteomes" id="UP000320184">
    <property type="component" value="Unassembled WGS sequence"/>
</dbReference>
<keyword evidence="2" id="KW-1133">Transmembrane helix</keyword>
<keyword evidence="1" id="KW-0175">Coiled coil</keyword>
<dbReference type="InterPro" id="IPR007060">
    <property type="entry name" value="FtsL/DivIC"/>
</dbReference>
<accession>A0A538SEP0</accession>
<dbReference type="Pfam" id="PF04977">
    <property type="entry name" value="DivIC"/>
    <property type="match status" value="1"/>
</dbReference>
<sequence length="122" mass="14527">MRDIEERLQRRRLLRYAPPESPARRGFRWVAVVLVSWLVWAGLISDHSFYRIWRLSRENRRVSLEVEQLTSELQRLEAEARDPRARRERAEHALREKTGMAKPGEIIYRIRGGEDSSSTLRD</sequence>
<evidence type="ECO:0000313" key="4">
    <source>
        <dbReference type="Proteomes" id="UP000320184"/>
    </source>
</evidence>
<dbReference type="EMBL" id="VBOT01000114">
    <property type="protein sequence ID" value="TMQ49836.1"/>
    <property type="molecule type" value="Genomic_DNA"/>
</dbReference>
<keyword evidence="2" id="KW-0472">Membrane</keyword>
<evidence type="ECO:0000256" key="1">
    <source>
        <dbReference type="SAM" id="Coils"/>
    </source>
</evidence>
<proteinExistence type="predicted"/>
<name>A0A538SEP0_UNCEI</name>